<feature type="non-terminal residue" evidence="1">
    <location>
        <position position="1"/>
    </location>
</feature>
<evidence type="ECO:0000313" key="1">
    <source>
        <dbReference type="EMBL" id="ETR66352.1"/>
    </source>
</evidence>
<dbReference type="AlphaFoldDB" id="A0A1V1NUT3"/>
<dbReference type="EMBL" id="ATBP01002042">
    <property type="protein sequence ID" value="ETR66352.1"/>
    <property type="molecule type" value="Genomic_DNA"/>
</dbReference>
<accession>A0A1V1NUT3</accession>
<protein>
    <submittedName>
        <fullName evidence="1">Uncharacterized protein</fullName>
    </submittedName>
</protein>
<gene>
    <name evidence="1" type="ORF">OMM_12897</name>
</gene>
<evidence type="ECO:0000313" key="2">
    <source>
        <dbReference type="Proteomes" id="UP000189670"/>
    </source>
</evidence>
<comment type="caution">
    <text evidence="1">The sequence shown here is derived from an EMBL/GenBank/DDBJ whole genome shotgun (WGS) entry which is preliminary data.</text>
</comment>
<reference evidence="2" key="1">
    <citation type="submission" date="2012-11" db="EMBL/GenBank/DDBJ databases">
        <authorList>
            <person name="Lucero-Rivera Y.E."/>
            <person name="Tovar-Ramirez D."/>
        </authorList>
    </citation>
    <scope>NUCLEOTIDE SEQUENCE [LARGE SCALE GENOMIC DNA]</scope>
    <source>
        <strain evidence="2">Araruama</strain>
    </source>
</reference>
<proteinExistence type="predicted"/>
<name>A0A1V1NUT3_9BACT</name>
<organism evidence="1 2">
    <name type="scientific">Candidatus Magnetoglobus multicellularis str. Araruama</name>
    <dbReference type="NCBI Taxonomy" id="890399"/>
    <lineage>
        <taxon>Bacteria</taxon>
        <taxon>Pseudomonadati</taxon>
        <taxon>Thermodesulfobacteriota</taxon>
        <taxon>Desulfobacteria</taxon>
        <taxon>Desulfobacterales</taxon>
        <taxon>Desulfobacteraceae</taxon>
        <taxon>Candidatus Magnetoglobus</taxon>
    </lineage>
</organism>
<sequence length="150" mass="17281">WILHQWINCPQSLESSRNIGLILETLRRHGDYQDFILDFYESCMYYKGINKLSFDLFDALSTCKIYLSTPGASKASRHFNLKGHEYFVLFMPLMELTIENNQIPSRSRHLANEVAALVMASKELYRYMPESGGHAIEFSPPVFEQAVSHG</sequence>
<dbReference type="Proteomes" id="UP000189670">
    <property type="component" value="Unassembled WGS sequence"/>
</dbReference>